<feature type="region of interest" description="Disordered" evidence="1">
    <location>
        <begin position="1"/>
        <end position="33"/>
    </location>
</feature>
<keyword evidence="3" id="KW-1185">Reference proteome</keyword>
<feature type="compositionally biased region" description="Polar residues" evidence="1">
    <location>
        <begin position="1"/>
        <end position="15"/>
    </location>
</feature>
<feature type="compositionally biased region" description="Basic residues" evidence="1">
    <location>
        <begin position="325"/>
        <end position="335"/>
    </location>
</feature>
<reference evidence="2 3" key="1">
    <citation type="journal article" date="2015" name="Genome Biol. Evol.">
        <title>Phylogenomic analyses indicate that early fungi evolved digesting cell walls of algal ancestors of land plants.</title>
        <authorList>
            <person name="Chang Y."/>
            <person name="Wang S."/>
            <person name="Sekimoto S."/>
            <person name="Aerts A.L."/>
            <person name="Choi C."/>
            <person name="Clum A."/>
            <person name="LaButti K.M."/>
            <person name="Lindquist E.A."/>
            <person name="Yee Ngan C."/>
            <person name="Ohm R.A."/>
            <person name="Salamov A.A."/>
            <person name="Grigoriev I.V."/>
            <person name="Spatafora J.W."/>
            <person name="Berbee M.L."/>
        </authorList>
    </citation>
    <scope>NUCLEOTIDE SEQUENCE [LARGE SCALE GENOMIC DNA]</scope>
    <source>
        <strain evidence="2 3">JEL478</strain>
    </source>
</reference>
<feature type="region of interest" description="Disordered" evidence="1">
    <location>
        <begin position="223"/>
        <end position="387"/>
    </location>
</feature>
<protein>
    <submittedName>
        <fullName evidence="2">Uncharacterized protein</fullName>
    </submittedName>
</protein>
<feature type="compositionally biased region" description="Basic and acidic residues" evidence="1">
    <location>
        <begin position="341"/>
        <end position="352"/>
    </location>
</feature>
<organism evidence="2 3">
    <name type="scientific">Gonapodya prolifera (strain JEL478)</name>
    <name type="common">Monoblepharis prolifera</name>
    <dbReference type="NCBI Taxonomy" id="1344416"/>
    <lineage>
        <taxon>Eukaryota</taxon>
        <taxon>Fungi</taxon>
        <taxon>Fungi incertae sedis</taxon>
        <taxon>Chytridiomycota</taxon>
        <taxon>Chytridiomycota incertae sedis</taxon>
        <taxon>Monoblepharidomycetes</taxon>
        <taxon>Monoblepharidales</taxon>
        <taxon>Gonapodyaceae</taxon>
        <taxon>Gonapodya</taxon>
    </lineage>
</organism>
<dbReference type="AlphaFoldDB" id="A0A139A5L5"/>
<evidence type="ECO:0000313" key="3">
    <source>
        <dbReference type="Proteomes" id="UP000070544"/>
    </source>
</evidence>
<name>A0A139A5L5_GONPJ</name>
<proteinExistence type="predicted"/>
<feature type="compositionally biased region" description="Acidic residues" evidence="1">
    <location>
        <begin position="231"/>
        <end position="245"/>
    </location>
</feature>
<feature type="compositionally biased region" description="Low complexity" evidence="1">
    <location>
        <begin position="369"/>
        <end position="387"/>
    </location>
</feature>
<evidence type="ECO:0000256" key="1">
    <source>
        <dbReference type="SAM" id="MobiDB-lite"/>
    </source>
</evidence>
<sequence>MTLLTAANTMPPTTRRSARSSTHHDPTATPPLRSLPFAIPIKCAPLPPIINAWQGRCRNLRGETLQCVSCGTDKSIKWRRSLCNNCYFKFRKGHLVCKDGAIVNTLQPTENLWLEFVVEYLRETGTRQRTKDLVAAYKTHPTRTPTLLHLIETYASSKCGPLSHLLMKRLASDTTFPVGCVKPVVGDKHSHEASVWYFYEKEWVPAHRLRGWSTKGFQAPAVEVEGPVVDGDGEGEEGGMDGDEEFVPRSIRKSDRTASSSVRRRIAEVEVEDGDGEDGLDGVDDEEFVPVGDDGDYEQETNDDEEFAPGNRNSKRSDRPVSSNARRRITARRRASLATRETMDTIGRRTRVDTSATSNVNDTHHNWETSGTPASAASSRPTAGGSARALRSVNLKGVPRARRPLGPPVGAFGIVPDGVVKVEVEVEAVREGRREPRVKKEVEVEVRIKQEVV</sequence>
<feature type="compositionally biased region" description="Acidic residues" evidence="1">
    <location>
        <begin position="269"/>
        <end position="307"/>
    </location>
</feature>
<dbReference type="Proteomes" id="UP000070544">
    <property type="component" value="Unassembled WGS sequence"/>
</dbReference>
<dbReference type="EMBL" id="KQ965797">
    <property type="protein sequence ID" value="KXS11693.1"/>
    <property type="molecule type" value="Genomic_DNA"/>
</dbReference>
<accession>A0A139A5L5</accession>
<gene>
    <name evidence="2" type="ORF">M427DRAFT_421033</name>
</gene>
<evidence type="ECO:0000313" key="2">
    <source>
        <dbReference type="EMBL" id="KXS11693.1"/>
    </source>
</evidence>